<feature type="region of interest" description="Disordered" evidence="9">
    <location>
        <begin position="1"/>
        <end position="24"/>
    </location>
</feature>
<dbReference type="AlphaFoldDB" id="A0A2U8E780"/>
<keyword evidence="6" id="KW-0862">Zinc</keyword>
<evidence type="ECO:0000256" key="6">
    <source>
        <dbReference type="ARBA" id="ARBA00022833"/>
    </source>
</evidence>
<dbReference type="PANTHER" id="PTHR42752:SF1">
    <property type="entry name" value="IMIDAZOLONEPROPIONASE-RELATED"/>
    <property type="match status" value="1"/>
</dbReference>
<feature type="domain" description="Amidohydrolase-related" evidence="10">
    <location>
        <begin position="157"/>
        <end position="493"/>
    </location>
</feature>
<dbReference type="GO" id="GO:0005737">
    <property type="term" value="C:cytoplasm"/>
    <property type="evidence" value="ECO:0007669"/>
    <property type="project" value="UniProtKB-UniRule"/>
</dbReference>
<sequence length="493" mass="52849">MRKVFWESPPPPQPARPRARTSAETSAVSLAGRDNAGVFMSVDFARKTITHGQVLRRGQLRLCIIYSGRRPARHTILEAIRRCISTRGTMPALIIRNARILTLSGSPVARRGAELRALGVIPLGEVLVGDDGKIAAVAEKIDTAPADAQVIDAAGRVLMPGFVDCHTHACWAGSRLDEWRALLNGETYSDLLKKGGGMLATVRAVRETTRNQLAANLRGRLDEFLRNGTTTLEIKSGYGLTLEAELKMLRAIQRAAGDWPGTVVPTALLGHGCEGSSLDDYAKMVVRDILPEVLREFPGIAIEAFCDQGAWTVETCVRLLEKARKHLPIRASADQFTPTGMVPEAVRLHAGCVAHLEGTPKEQLRELAESPVVAVLTPLTGLHLNQRFARGGFLAENGGAVAIATNCNPGTSPSCSMPLAIATAVRFCGLDIEEAIVAATVNPALVLGLTDRGTIEPGKRADLVLLHHKDERLLAYELGGNPVAQVICGGKLV</sequence>
<dbReference type="InterPro" id="IPR011059">
    <property type="entry name" value="Metal-dep_hydrolase_composite"/>
</dbReference>
<keyword evidence="3" id="KW-0479">Metal-binding</keyword>
<dbReference type="SUPFAM" id="SSF51338">
    <property type="entry name" value="Composite domain of metallo-dependent hydrolases"/>
    <property type="match status" value="1"/>
</dbReference>
<dbReference type="GO" id="GO:0019556">
    <property type="term" value="P:L-histidine catabolic process to glutamate and formamide"/>
    <property type="evidence" value="ECO:0007669"/>
    <property type="project" value="UniProtKB-UniRule"/>
</dbReference>
<dbReference type="InterPro" id="IPR032466">
    <property type="entry name" value="Metal_Hydrolase"/>
</dbReference>
<evidence type="ECO:0000256" key="2">
    <source>
        <dbReference type="ARBA" id="ARBA00012864"/>
    </source>
</evidence>
<comment type="pathway">
    <text evidence="1">Amino-acid degradation.</text>
</comment>
<dbReference type="SUPFAM" id="SSF51556">
    <property type="entry name" value="Metallo-dependent hydrolases"/>
    <property type="match status" value="1"/>
</dbReference>
<dbReference type="GO" id="GO:0046872">
    <property type="term" value="F:metal ion binding"/>
    <property type="evidence" value="ECO:0007669"/>
    <property type="project" value="UniProtKB-KW"/>
</dbReference>
<protein>
    <recommendedName>
        <fullName evidence="2 8">Imidazolonepropionase</fullName>
        <ecNumber evidence="2 8">3.5.2.7</ecNumber>
    </recommendedName>
</protein>
<dbReference type="EC" id="3.5.2.7" evidence="2 8"/>
<evidence type="ECO:0000259" key="10">
    <source>
        <dbReference type="Pfam" id="PF01979"/>
    </source>
</evidence>
<dbReference type="Proteomes" id="UP000244896">
    <property type="component" value="Chromosome"/>
</dbReference>
<dbReference type="InterPro" id="IPR005920">
    <property type="entry name" value="HutI"/>
</dbReference>
<evidence type="ECO:0000256" key="9">
    <source>
        <dbReference type="SAM" id="MobiDB-lite"/>
    </source>
</evidence>
<evidence type="ECO:0000313" key="11">
    <source>
        <dbReference type="EMBL" id="AWI10454.1"/>
    </source>
</evidence>
<accession>A0A2U8E780</accession>
<evidence type="ECO:0000313" key="12">
    <source>
        <dbReference type="Proteomes" id="UP000244896"/>
    </source>
</evidence>
<dbReference type="Pfam" id="PF01979">
    <property type="entry name" value="Amidohydro_1"/>
    <property type="match status" value="1"/>
</dbReference>
<dbReference type="OrthoDB" id="9776488at2"/>
<keyword evidence="12" id="KW-1185">Reference proteome</keyword>
<dbReference type="EMBL" id="CP023004">
    <property type="protein sequence ID" value="AWI10454.1"/>
    <property type="molecule type" value="Genomic_DNA"/>
</dbReference>
<dbReference type="KEGG" id="elut:CKA38_02030"/>
<gene>
    <name evidence="11" type="primary">hutI</name>
    <name evidence="11" type="ORF">CKA38_02030</name>
</gene>
<organism evidence="11 12">
    <name type="scientific">Ereboglobus luteus</name>
    <dbReference type="NCBI Taxonomy" id="1796921"/>
    <lineage>
        <taxon>Bacteria</taxon>
        <taxon>Pseudomonadati</taxon>
        <taxon>Verrucomicrobiota</taxon>
        <taxon>Opitutia</taxon>
        <taxon>Opitutales</taxon>
        <taxon>Opitutaceae</taxon>
        <taxon>Ereboglobus</taxon>
    </lineage>
</organism>
<name>A0A2U8E780_9BACT</name>
<evidence type="ECO:0000256" key="5">
    <source>
        <dbReference type="ARBA" id="ARBA00022808"/>
    </source>
</evidence>
<keyword evidence="7" id="KW-0408">Iron</keyword>
<dbReference type="Gene3D" id="3.20.20.140">
    <property type="entry name" value="Metal-dependent hydrolases"/>
    <property type="match status" value="1"/>
</dbReference>
<dbReference type="PANTHER" id="PTHR42752">
    <property type="entry name" value="IMIDAZOLONEPROPIONASE"/>
    <property type="match status" value="1"/>
</dbReference>
<dbReference type="NCBIfam" id="TIGR01224">
    <property type="entry name" value="hutI"/>
    <property type="match status" value="1"/>
</dbReference>
<evidence type="ECO:0000256" key="7">
    <source>
        <dbReference type="ARBA" id="ARBA00023004"/>
    </source>
</evidence>
<proteinExistence type="predicted"/>
<dbReference type="InterPro" id="IPR006680">
    <property type="entry name" value="Amidohydro-rel"/>
</dbReference>
<keyword evidence="5" id="KW-0369">Histidine metabolism</keyword>
<evidence type="ECO:0000256" key="8">
    <source>
        <dbReference type="NCBIfam" id="TIGR01224"/>
    </source>
</evidence>
<dbReference type="GO" id="GO:0050480">
    <property type="term" value="F:imidazolonepropionase activity"/>
    <property type="evidence" value="ECO:0007669"/>
    <property type="project" value="UniProtKB-UniRule"/>
</dbReference>
<reference evidence="11 12" key="1">
    <citation type="journal article" date="2018" name="Syst. Appl. Microbiol.">
        <title>Ereboglobus luteus gen. nov. sp. nov. from cockroach guts, and new insights into the oxygen relationship of the genera Opitutus and Didymococcus (Verrucomicrobia: Opitutaceae).</title>
        <authorList>
            <person name="Tegtmeier D."/>
            <person name="Belitz A."/>
            <person name="Radek R."/>
            <person name="Heimerl T."/>
            <person name="Brune A."/>
        </authorList>
    </citation>
    <scope>NUCLEOTIDE SEQUENCE [LARGE SCALE GENOMIC DNA]</scope>
    <source>
        <strain evidence="11 12">Ho45</strain>
    </source>
</reference>
<evidence type="ECO:0000256" key="4">
    <source>
        <dbReference type="ARBA" id="ARBA00022801"/>
    </source>
</evidence>
<evidence type="ECO:0000256" key="3">
    <source>
        <dbReference type="ARBA" id="ARBA00022723"/>
    </source>
</evidence>
<evidence type="ECO:0000256" key="1">
    <source>
        <dbReference type="ARBA" id="ARBA00005023"/>
    </source>
</evidence>
<dbReference type="Gene3D" id="2.30.40.10">
    <property type="entry name" value="Urease, subunit C, domain 1"/>
    <property type="match status" value="1"/>
</dbReference>
<keyword evidence="4" id="KW-0378">Hydrolase</keyword>